<dbReference type="RefSeq" id="WP_258302290.1">
    <property type="nucleotide sequence ID" value="NZ_CP078063.1"/>
</dbReference>
<dbReference type="EMBL" id="CP078063">
    <property type="protein sequence ID" value="UVE49971.1"/>
    <property type="molecule type" value="Genomic_DNA"/>
</dbReference>
<sequence>MVYDRYQELVASVDRADRLGEFLTNVGDTVIDVEADVLDQLTVTTATDGDPHAPLDRYLTILGDDTVDNFRGVTPIVSRIFNESAENVLGAETKMELVIDESVLERAKSTYTDSLELAYELEQFSLRVTKTELDCGLLLVDGHGAVASYDKDGNMAAIVDGSDEAVLEWIESLYESIRAQAVPIERRG</sequence>
<name>A0ABY5RCB5_HALLR</name>
<evidence type="ECO:0000259" key="1">
    <source>
        <dbReference type="Pfam" id="PF08350"/>
    </source>
</evidence>
<dbReference type="GeneID" id="74529997"/>
<keyword evidence="3" id="KW-1185">Reference proteome</keyword>
<dbReference type="Pfam" id="PF08350">
    <property type="entry name" value="FilR1_middle"/>
    <property type="match status" value="1"/>
</dbReference>
<dbReference type="InterPro" id="IPR013561">
    <property type="entry name" value="FilR1_middle_dom"/>
</dbReference>
<evidence type="ECO:0000313" key="2">
    <source>
        <dbReference type="EMBL" id="UVE49971.1"/>
    </source>
</evidence>
<evidence type="ECO:0000313" key="3">
    <source>
        <dbReference type="Proteomes" id="UP001058330"/>
    </source>
</evidence>
<reference evidence="2" key="1">
    <citation type="submission" date="2021-07" db="EMBL/GenBank/DDBJ databases">
        <title>Studies on halocins as antimicrobial molecules from haloarchaea.</title>
        <authorList>
            <person name="Kumar S."/>
            <person name="Khare S.K."/>
        </authorList>
    </citation>
    <scope>NUCLEOTIDE SEQUENCE</scope>
    <source>
        <strain evidence="2">NCIM 5678</strain>
    </source>
</reference>
<dbReference type="Proteomes" id="UP001058330">
    <property type="component" value="Chromosome"/>
</dbReference>
<accession>A0ABY5RCB5</accession>
<feature type="domain" description="Methanogenesis regulatory protein FilR1 middle" evidence="1">
    <location>
        <begin position="51"/>
        <end position="180"/>
    </location>
</feature>
<protein>
    <recommendedName>
        <fullName evidence="1">Methanogenesis regulatory protein FilR1 middle domain-containing protein</fullName>
    </recommendedName>
</protein>
<proteinExistence type="predicted"/>
<gene>
    <name evidence="2" type="ORF">KU306_13780</name>
</gene>
<organism evidence="2 3">
    <name type="scientific">Haloferax larsenii</name>
    <dbReference type="NCBI Taxonomy" id="302484"/>
    <lineage>
        <taxon>Archaea</taxon>
        <taxon>Methanobacteriati</taxon>
        <taxon>Methanobacteriota</taxon>
        <taxon>Stenosarchaea group</taxon>
        <taxon>Halobacteria</taxon>
        <taxon>Halobacteriales</taxon>
        <taxon>Haloferacaceae</taxon>
        <taxon>Haloferax</taxon>
    </lineage>
</organism>